<comment type="similarity">
    <text evidence="8">Belongs to the P-Pant transferase superfamily. AcpS family.</text>
</comment>
<dbReference type="InterPro" id="IPR004568">
    <property type="entry name" value="Ppantetheine-prot_Trfase_dom"/>
</dbReference>
<organism evidence="10 11">
    <name type="scientific">Chitinivibrio alkaliphilus ACht1</name>
    <dbReference type="NCBI Taxonomy" id="1313304"/>
    <lineage>
        <taxon>Bacteria</taxon>
        <taxon>Pseudomonadati</taxon>
        <taxon>Fibrobacterota</taxon>
        <taxon>Chitinivibrionia</taxon>
        <taxon>Chitinivibrionales</taxon>
        <taxon>Chitinivibrionaceae</taxon>
        <taxon>Chitinivibrio</taxon>
    </lineage>
</organism>
<keyword evidence="2 8" id="KW-0808">Transferase</keyword>
<evidence type="ECO:0000256" key="2">
    <source>
        <dbReference type="ARBA" id="ARBA00022679"/>
    </source>
</evidence>
<feature type="domain" description="4'-phosphopantetheinyl transferase" evidence="9">
    <location>
        <begin position="4"/>
        <end position="101"/>
    </location>
</feature>
<feature type="binding site" evidence="8">
    <location>
        <position position="8"/>
    </location>
    <ligand>
        <name>Mg(2+)</name>
        <dbReference type="ChEBI" id="CHEBI:18420"/>
    </ligand>
</feature>
<evidence type="ECO:0000256" key="8">
    <source>
        <dbReference type="HAMAP-Rule" id="MF_00101"/>
    </source>
</evidence>
<keyword evidence="1 8" id="KW-0444">Lipid biosynthesis</keyword>
<dbReference type="GO" id="GO:0008897">
    <property type="term" value="F:holo-[acyl-carrier-protein] synthase activity"/>
    <property type="evidence" value="ECO:0007669"/>
    <property type="project" value="UniProtKB-UniRule"/>
</dbReference>
<evidence type="ECO:0000256" key="4">
    <source>
        <dbReference type="ARBA" id="ARBA00022832"/>
    </source>
</evidence>
<dbReference type="SUPFAM" id="SSF56214">
    <property type="entry name" value="4'-phosphopantetheinyl transferase"/>
    <property type="match status" value="1"/>
</dbReference>
<evidence type="ECO:0000256" key="7">
    <source>
        <dbReference type="ARBA" id="ARBA00023160"/>
    </source>
</evidence>
<dbReference type="Pfam" id="PF01648">
    <property type="entry name" value="ACPS"/>
    <property type="match status" value="1"/>
</dbReference>
<keyword evidence="6 8" id="KW-0443">Lipid metabolism</keyword>
<dbReference type="OrthoDB" id="517356at2"/>
<gene>
    <name evidence="8" type="primary">acpS</name>
    <name evidence="10" type="ORF">CALK_1032</name>
</gene>
<dbReference type="STRING" id="1313304.CALK_1032"/>
<comment type="cofactor">
    <cofactor evidence="8">
        <name>Mg(2+)</name>
        <dbReference type="ChEBI" id="CHEBI:18420"/>
    </cofactor>
</comment>
<feature type="binding site" evidence="8">
    <location>
        <position position="59"/>
    </location>
    <ligand>
        <name>Mg(2+)</name>
        <dbReference type="ChEBI" id="CHEBI:18420"/>
    </ligand>
</feature>
<accession>U7DCA2</accession>
<dbReference type="NCBIfam" id="TIGR00556">
    <property type="entry name" value="pantethn_trn"/>
    <property type="match status" value="1"/>
</dbReference>
<evidence type="ECO:0000256" key="6">
    <source>
        <dbReference type="ARBA" id="ARBA00023098"/>
    </source>
</evidence>
<keyword evidence="3 8" id="KW-0479">Metal-binding</keyword>
<dbReference type="PATRIC" id="fig|1313304.3.peg.987"/>
<dbReference type="AlphaFoldDB" id="U7DCA2"/>
<dbReference type="EC" id="2.7.8.7" evidence="8"/>
<reference evidence="10 11" key="1">
    <citation type="journal article" date="2013" name="Environ. Microbiol.">
        <title>Genome analysis of Chitinivibrio alkaliphilus gen. nov., sp. nov., a novel extremely haloalkaliphilic anaerobic chitinolytic bacterium from the candidate phylum Termite Group 3.</title>
        <authorList>
            <person name="Sorokin D.Y."/>
            <person name="Gumerov V.M."/>
            <person name="Rakitin A.L."/>
            <person name="Beletsky A.V."/>
            <person name="Damste J.S."/>
            <person name="Muyzer G."/>
            <person name="Mardanov A.V."/>
            <person name="Ravin N.V."/>
        </authorList>
    </citation>
    <scope>NUCLEOTIDE SEQUENCE [LARGE SCALE GENOMIC DNA]</scope>
    <source>
        <strain evidence="10 11">ACht1</strain>
    </source>
</reference>
<dbReference type="GO" id="GO:0005737">
    <property type="term" value="C:cytoplasm"/>
    <property type="evidence" value="ECO:0007669"/>
    <property type="project" value="UniProtKB-SubCell"/>
</dbReference>
<dbReference type="InterPro" id="IPR037143">
    <property type="entry name" value="4-PPantetheinyl_Trfase_dom_sf"/>
</dbReference>
<evidence type="ECO:0000259" key="9">
    <source>
        <dbReference type="Pfam" id="PF01648"/>
    </source>
</evidence>
<comment type="caution">
    <text evidence="10">The sequence shown here is derived from an EMBL/GenBank/DDBJ whole genome shotgun (WGS) entry which is preliminary data.</text>
</comment>
<comment type="subcellular location">
    <subcellularLocation>
        <location evidence="8">Cytoplasm</location>
    </subcellularLocation>
</comment>
<dbReference type="Gene3D" id="3.90.470.20">
    <property type="entry name" value="4'-phosphopantetheinyl transferase domain"/>
    <property type="match status" value="1"/>
</dbReference>
<evidence type="ECO:0000256" key="3">
    <source>
        <dbReference type="ARBA" id="ARBA00022723"/>
    </source>
</evidence>
<keyword evidence="8" id="KW-0963">Cytoplasm</keyword>
<dbReference type="GO" id="GO:0006633">
    <property type="term" value="P:fatty acid biosynthetic process"/>
    <property type="evidence" value="ECO:0007669"/>
    <property type="project" value="UniProtKB-UniRule"/>
</dbReference>
<keyword evidence="11" id="KW-1185">Reference proteome</keyword>
<dbReference type="eggNOG" id="COG0736">
    <property type="taxonomic scope" value="Bacteria"/>
</dbReference>
<evidence type="ECO:0000256" key="1">
    <source>
        <dbReference type="ARBA" id="ARBA00022516"/>
    </source>
</evidence>
<comment type="catalytic activity">
    <reaction evidence="8">
        <text>apo-[ACP] + CoA = holo-[ACP] + adenosine 3',5'-bisphosphate + H(+)</text>
        <dbReference type="Rhea" id="RHEA:12068"/>
        <dbReference type="Rhea" id="RHEA-COMP:9685"/>
        <dbReference type="Rhea" id="RHEA-COMP:9690"/>
        <dbReference type="ChEBI" id="CHEBI:15378"/>
        <dbReference type="ChEBI" id="CHEBI:29999"/>
        <dbReference type="ChEBI" id="CHEBI:57287"/>
        <dbReference type="ChEBI" id="CHEBI:58343"/>
        <dbReference type="ChEBI" id="CHEBI:64479"/>
        <dbReference type="EC" id="2.7.8.7"/>
    </reaction>
</comment>
<proteinExistence type="inferred from homology"/>
<evidence type="ECO:0000256" key="5">
    <source>
        <dbReference type="ARBA" id="ARBA00022842"/>
    </source>
</evidence>
<dbReference type="GO" id="GO:0000287">
    <property type="term" value="F:magnesium ion binding"/>
    <property type="evidence" value="ECO:0007669"/>
    <property type="project" value="UniProtKB-UniRule"/>
</dbReference>
<dbReference type="NCBIfam" id="TIGR00516">
    <property type="entry name" value="acpS"/>
    <property type="match status" value="1"/>
</dbReference>
<keyword evidence="5 8" id="KW-0460">Magnesium</keyword>
<dbReference type="RefSeq" id="WP_022636525.1">
    <property type="nucleotide sequence ID" value="NZ_ASJR01000007.1"/>
</dbReference>
<evidence type="ECO:0000313" key="10">
    <source>
        <dbReference type="EMBL" id="ERP32050.1"/>
    </source>
</evidence>
<dbReference type="InterPro" id="IPR002582">
    <property type="entry name" value="ACPS"/>
</dbReference>
<keyword evidence="7 8" id="KW-0275">Fatty acid biosynthesis</keyword>
<sequence length="129" mass="14311">MILGIGTDIVSVARITRVLQKKYAHRFIDRVFTPAEQEYCEKQVGGRYERYAARWAIKEALYKALPESCQSGATWRSVECVRSTGKGGVHICSQELSAQLSEYGDLQVHHSISHDGGVAVAFVILEVSP</sequence>
<name>U7DCA2_9BACT</name>
<keyword evidence="4 8" id="KW-0276">Fatty acid metabolism</keyword>
<dbReference type="InterPro" id="IPR008278">
    <property type="entry name" value="4-PPantetheinyl_Trfase_dom"/>
</dbReference>
<evidence type="ECO:0000313" key="11">
    <source>
        <dbReference type="Proteomes" id="UP000017148"/>
    </source>
</evidence>
<dbReference type="HAMAP" id="MF_00101">
    <property type="entry name" value="AcpS"/>
    <property type="match status" value="1"/>
</dbReference>
<protein>
    <recommendedName>
        <fullName evidence="8">Holo-[acyl-carrier-protein] synthase</fullName>
        <shortName evidence="8">Holo-ACP synthase</shortName>
        <ecNumber evidence="8">2.7.8.7</ecNumber>
    </recommendedName>
    <alternativeName>
        <fullName evidence="8">4'-phosphopantetheinyl transferase AcpS</fullName>
    </alternativeName>
</protein>
<comment type="function">
    <text evidence="8">Transfers the 4'-phosphopantetheine moiety from coenzyme A to a Ser of acyl-carrier-protein.</text>
</comment>
<dbReference type="Proteomes" id="UP000017148">
    <property type="component" value="Unassembled WGS sequence"/>
</dbReference>
<dbReference type="EMBL" id="ASJR01000007">
    <property type="protein sequence ID" value="ERP32050.1"/>
    <property type="molecule type" value="Genomic_DNA"/>
</dbReference>